<protein>
    <submittedName>
        <fullName evidence="3">Uncharacterized protein</fullName>
    </submittedName>
</protein>
<proteinExistence type="predicted"/>
<keyword evidence="1" id="KW-0472">Membrane</keyword>
<dbReference type="AlphaFoldDB" id="A0A8T3BFH7"/>
<keyword evidence="4" id="KW-1185">Reference proteome</keyword>
<evidence type="ECO:0000313" key="4">
    <source>
        <dbReference type="Proteomes" id="UP000829196"/>
    </source>
</evidence>
<reference evidence="3" key="1">
    <citation type="journal article" date="2022" name="Front. Genet.">
        <title>Chromosome-Scale Assembly of the Dendrobium nobile Genome Provides Insights Into the Molecular Mechanism of the Biosynthesis of the Medicinal Active Ingredient of Dendrobium.</title>
        <authorList>
            <person name="Xu Q."/>
            <person name="Niu S.-C."/>
            <person name="Li K.-L."/>
            <person name="Zheng P.-J."/>
            <person name="Zhang X.-J."/>
            <person name="Jia Y."/>
            <person name="Liu Y."/>
            <person name="Niu Y.-X."/>
            <person name="Yu L.-H."/>
            <person name="Chen D.-F."/>
            <person name="Zhang G.-Q."/>
        </authorList>
    </citation>
    <scope>NUCLEOTIDE SEQUENCE</scope>
    <source>
        <tissue evidence="3">Leaf</tissue>
    </source>
</reference>
<gene>
    <name evidence="2" type="ORF">KFK09_010381</name>
    <name evidence="3" type="ORF">KFK09_010384</name>
</gene>
<feature type="transmembrane region" description="Helical" evidence="1">
    <location>
        <begin position="81"/>
        <end position="101"/>
    </location>
</feature>
<name>A0A8T3BFH7_DENNO</name>
<accession>A0A8T3BFH7</accession>
<dbReference type="Proteomes" id="UP000829196">
    <property type="component" value="Unassembled WGS sequence"/>
</dbReference>
<dbReference type="EMBL" id="JAGYWB010000009">
    <property type="protein sequence ID" value="KAI0509788.1"/>
    <property type="molecule type" value="Genomic_DNA"/>
</dbReference>
<dbReference type="EMBL" id="JAGYWB010000009">
    <property type="protein sequence ID" value="KAI0509785.1"/>
    <property type="molecule type" value="Genomic_DNA"/>
</dbReference>
<keyword evidence="1" id="KW-1133">Transmembrane helix</keyword>
<organism evidence="3 4">
    <name type="scientific">Dendrobium nobile</name>
    <name type="common">Orchid</name>
    <dbReference type="NCBI Taxonomy" id="94219"/>
    <lineage>
        <taxon>Eukaryota</taxon>
        <taxon>Viridiplantae</taxon>
        <taxon>Streptophyta</taxon>
        <taxon>Embryophyta</taxon>
        <taxon>Tracheophyta</taxon>
        <taxon>Spermatophyta</taxon>
        <taxon>Magnoliopsida</taxon>
        <taxon>Liliopsida</taxon>
        <taxon>Asparagales</taxon>
        <taxon>Orchidaceae</taxon>
        <taxon>Epidendroideae</taxon>
        <taxon>Malaxideae</taxon>
        <taxon>Dendrobiinae</taxon>
        <taxon>Dendrobium</taxon>
    </lineage>
</organism>
<evidence type="ECO:0000256" key="1">
    <source>
        <dbReference type="SAM" id="Phobius"/>
    </source>
</evidence>
<evidence type="ECO:0000313" key="2">
    <source>
        <dbReference type="EMBL" id="KAI0509785.1"/>
    </source>
</evidence>
<keyword evidence="1" id="KW-0812">Transmembrane</keyword>
<evidence type="ECO:0000313" key="3">
    <source>
        <dbReference type="EMBL" id="KAI0509788.1"/>
    </source>
</evidence>
<comment type="caution">
    <text evidence="3">The sequence shown here is derived from an EMBL/GenBank/DDBJ whole genome shotgun (WGS) entry which is preliminary data.</text>
</comment>
<sequence>MADPKFECGLVFDAHGNLNILQSPFFDAGFDPDDDTVGAYLDRIFPTLVQVIDRQSPDYAWTIDGRPSTPPPHPTPSSPSLRIAGIVYLGVVSSLVWFFFLRQP</sequence>